<protein>
    <submittedName>
        <fullName evidence="1">Uncharacterized protein</fullName>
    </submittedName>
</protein>
<sequence>MKSLEVFCRSQIKIVIQKRDFEGRLTCATISAVRRHP</sequence>
<evidence type="ECO:0000313" key="2">
    <source>
        <dbReference type="Proteomes" id="UP000181901"/>
    </source>
</evidence>
<evidence type="ECO:0000313" key="1">
    <source>
        <dbReference type="EMBL" id="OIQ52287.1"/>
    </source>
</evidence>
<accession>A0A1J5NGF3</accession>
<reference evidence="1 2" key="1">
    <citation type="submission" date="2015-09" db="EMBL/GenBank/DDBJ databases">
        <title>Genome of Desulfovibrio dechloracetivorans BerOc1, a mercury methylating strain isolated from highly hydrocarbons and metals contaminated coastal sediments.</title>
        <authorList>
            <person name="Goni Urriza M."/>
            <person name="Gassie C."/>
            <person name="Bouchez O."/>
            <person name="Klopp C."/>
            <person name="Ranchou-Peyruse A."/>
            <person name="Remy G."/>
        </authorList>
    </citation>
    <scope>NUCLEOTIDE SEQUENCE [LARGE SCALE GENOMIC DNA]</scope>
    <source>
        <strain evidence="1 2">BerOc1</strain>
    </source>
</reference>
<keyword evidence="2" id="KW-1185">Reference proteome</keyword>
<dbReference type="AlphaFoldDB" id="A0A1J5NGF3"/>
<dbReference type="EMBL" id="LKAQ01000001">
    <property type="protein sequence ID" value="OIQ52287.1"/>
    <property type="molecule type" value="Genomic_DNA"/>
</dbReference>
<dbReference type="Proteomes" id="UP000181901">
    <property type="component" value="Unassembled WGS sequence"/>
</dbReference>
<organism evidence="1 2">
    <name type="scientific">Pseudodesulfovibrio hydrargyri</name>
    <dbReference type="NCBI Taxonomy" id="2125990"/>
    <lineage>
        <taxon>Bacteria</taxon>
        <taxon>Pseudomonadati</taxon>
        <taxon>Thermodesulfobacteriota</taxon>
        <taxon>Desulfovibrionia</taxon>
        <taxon>Desulfovibrionales</taxon>
        <taxon>Desulfovibrionaceae</taxon>
    </lineage>
</organism>
<comment type="caution">
    <text evidence="1">The sequence shown here is derived from an EMBL/GenBank/DDBJ whole genome shotgun (WGS) entry which is preliminary data.</text>
</comment>
<name>A0A1J5NGF3_9BACT</name>
<proteinExistence type="predicted"/>
<gene>
    <name evidence="1" type="ORF">BerOc1_00762</name>
</gene>